<dbReference type="GeneID" id="14873800"/>
<dbReference type="OrthoDB" id="24005at2759"/>
<evidence type="ECO:0000313" key="1">
    <source>
        <dbReference type="EMBL" id="EGG20702.1"/>
    </source>
</evidence>
<dbReference type="RefSeq" id="XP_004358552.1">
    <property type="nucleotide sequence ID" value="XM_004358495.1"/>
</dbReference>
<dbReference type="AlphaFoldDB" id="F4PSL0"/>
<evidence type="ECO:0008006" key="3">
    <source>
        <dbReference type="Google" id="ProtNLM"/>
    </source>
</evidence>
<dbReference type="KEGG" id="dfa:DFA_00563"/>
<sequence length="502" mass="58275">MNNNNNTIEIILRNKYLFSQVKYWIRRLDEEDHNKRTDLPRIYHYDHWSRVSDMLRNGHVGLLMDKLKRNINVSLSNDSVELICLKVKDLNNFKILYTLYQKSFVGENLVGCACRAGNPEIVEILLVQEYPTPLPPGACFQQAMSKGRYQVLPLLLARGLKYNNRYDTSRFGTFKFIQSLDWLREKEKEKDMEDPLKMVGHRLRKEVTDKITMIQKFKESFPHVDIANSEQCKRFLNEVTLGPWTIGSKRLTLQLSDPYEDIGTAALCPFLDLVVGIPPSTVIRNMSLHHARGVIDYLTKSHPFLMLKEMLSYILSRQDRDALPILKIVLELGFKKFPKDYRNVRKDCYEYMVKVVPGFKDIGDNKYADDGKQEQLQNLIARTSSFDLYVQHCKDADISRDIQQRSMVHGTLDFLKLIHKKHPEWIWKNQYAYASAMDSGRTDILDYIIGLIVSDGPQTTTYEETFESVVGFTESLTNSGYFNTHHPNHSLEASYLTKTSQC</sequence>
<dbReference type="PANTHER" id="PTHR32142">
    <property type="entry name" value="B BOX-TYPE DOMAIN-CONTAINING PROTEIN-RELATED"/>
    <property type="match status" value="1"/>
</dbReference>
<evidence type="ECO:0000313" key="2">
    <source>
        <dbReference type="Proteomes" id="UP000007797"/>
    </source>
</evidence>
<dbReference type="Proteomes" id="UP000007797">
    <property type="component" value="Unassembled WGS sequence"/>
</dbReference>
<dbReference type="EMBL" id="GL883010">
    <property type="protein sequence ID" value="EGG20702.1"/>
    <property type="molecule type" value="Genomic_DNA"/>
</dbReference>
<proteinExistence type="predicted"/>
<organism evidence="1 2">
    <name type="scientific">Cavenderia fasciculata</name>
    <name type="common">Slime mold</name>
    <name type="synonym">Dictyostelium fasciculatum</name>
    <dbReference type="NCBI Taxonomy" id="261658"/>
    <lineage>
        <taxon>Eukaryota</taxon>
        <taxon>Amoebozoa</taxon>
        <taxon>Evosea</taxon>
        <taxon>Eumycetozoa</taxon>
        <taxon>Dictyostelia</taxon>
        <taxon>Acytosteliales</taxon>
        <taxon>Cavenderiaceae</taxon>
        <taxon>Cavenderia</taxon>
    </lineage>
</organism>
<gene>
    <name evidence="1" type="ORF">DFA_00563</name>
</gene>
<accession>F4PSL0</accession>
<reference evidence="2" key="1">
    <citation type="journal article" date="2011" name="Genome Res.">
        <title>Phylogeny-wide analysis of social amoeba genomes highlights ancient origins for complex intercellular communication.</title>
        <authorList>
            <person name="Heidel A.J."/>
            <person name="Lawal H.M."/>
            <person name="Felder M."/>
            <person name="Schilde C."/>
            <person name="Helps N.R."/>
            <person name="Tunggal B."/>
            <person name="Rivero F."/>
            <person name="John U."/>
            <person name="Schleicher M."/>
            <person name="Eichinger L."/>
            <person name="Platzer M."/>
            <person name="Noegel A.A."/>
            <person name="Schaap P."/>
            <person name="Gloeckner G."/>
        </authorList>
    </citation>
    <scope>NUCLEOTIDE SEQUENCE [LARGE SCALE GENOMIC DNA]</scope>
    <source>
        <strain evidence="2">SH3</strain>
    </source>
</reference>
<name>F4PSL0_CACFS</name>
<protein>
    <recommendedName>
        <fullName evidence="3">Ankyrin repeat-containing protein</fullName>
    </recommendedName>
</protein>
<dbReference type="PANTHER" id="PTHR32142:SF55">
    <property type="entry name" value="ANKYRIN REPEAT-CONTAINING PROTEIN-RELATED"/>
    <property type="match status" value="1"/>
</dbReference>
<keyword evidence="2" id="KW-1185">Reference proteome</keyword>